<proteinExistence type="predicted"/>
<dbReference type="Proteomes" id="UP000887458">
    <property type="component" value="Unassembled WGS sequence"/>
</dbReference>
<feature type="domain" description="COMM" evidence="1">
    <location>
        <begin position="114"/>
        <end position="184"/>
    </location>
</feature>
<reference evidence="2 3" key="1">
    <citation type="journal article" date="2018" name="J. Allergy Clin. Immunol.">
        <title>High-quality assembly of Dermatophagoides pteronyssinus genome and transcriptome reveals a wide range of novel allergens.</title>
        <authorList>
            <person name="Liu X.Y."/>
            <person name="Yang K.Y."/>
            <person name="Wang M.Q."/>
            <person name="Kwok J.S."/>
            <person name="Zeng X."/>
            <person name="Yang Z."/>
            <person name="Xiao X.J."/>
            <person name="Lau C.P."/>
            <person name="Li Y."/>
            <person name="Huang Z.M."/>
            <person name="Ba J.G."/>
            <person name="Yim A.K."/>
            <person name="Ouyang C.Y."/>
            <person name="Ngai S.M."/>
            <person name="Chan T.F."/>
            <person name="Leung E.L."/>
            <person name="Liu L."/>
            <person name="Liu Z.G."/>
            <person name="Tsui S.K."/>
        </authorList>
    </citation>
    <scope>NUCLEOTIDE SEQUENCE [LARGE SCALE GENOMIC DNA]</scope>
    <source>
        <strain evidence="2">Derp</strain>
    </source>
</reference>
<dbReference type="InterPro" id="IPR017920">
    <property type="entry name" value="COMM"/>
</dbReference>
<protein>
    <submittedName>
        <fullName evidence="2">COMM domain-containing protein 2</fullName>
    </submittedName>
</protein>
<dbReference type="PANTHER" id="PTHR15857">
    <property type="entry name" value="COMM DOMAIN CONTAINING PROTEIN 2"/>
    <property type="match status" value="1"/>
</dbReference>
<evidence type="ECO:0000313" key="3">
    <source>
        <dbReference type="Proteomes" id="UP000887458"/>
    </source>
</evidence>
<gene>
    <name evidence="2" type="primary">COMMD2</name>
    <name evidence="2" type="ORF">DERP_011965</name>
</gene>
<accession>A0ABQ8J3B3</accession>
<dbReference type="Pfam" id="PF07258">
    <property type="entry name" value="COMM_domain"/>
    <property type="match status" value="1"/>
</dbReference>
<dbReference type="InterPro" id="IPR037354">
    <property type="entry name" value="Commd2"/>
</dbReference>
<reference evidence="2 3" key="2">
    <citation type="journal article" date="2022" name="Mol. Biol. Evol.">
        <title>Comparative Genomics Reveals Insights into the Divergent Evolution of Astigmatic Mites and Household Pest Adaptations.</title>
        <authorList>
            <person name="Xiong Q."/>
            <person name="Wan A.T."/>
            <person name="Liu X."/>
            <person name="Fung C.S."/>
            <person name="Xiao X."/>
            <person name="Malainual N."/>
            <person name="Hou J."/>
            <person name="Wang L."/>
            <person name="Wang M."/>
            <person name="Yang K.Y."/>
            <person name="Cui Y."/>
            <person name="Leung E.L."/>
            <person name="Nong W."/>
            <person name="Shin S.K."/>
            <person name="Au S.W."/>
            <person name="Jeong K.Y."/>
            <person name="Chew F.T."/>
            <person name="Hui J.H."/>
            <person name="Leung T.F."/>
            <person name="Tungtrongchitr A."/>
            <person name="Zhong N."/>
            <person name="Liu Z."/>
            <person name="Tsui S.K."/>
        </authorList>
    </citation>
    <scope>NUCLEOTIDE SEQUENCE [LARGE SCALE GENOMIC DNA]</scope>
    <source>
        <strain evidence="2">Derp</strain>
    </source>
</reference>
<sequence length="194" mass="23273">MLETEEFKCQIRQLDSCNNQEIDSICKSCLDFLHSHSKSIDNENIDLIRSLSTFIIQAIKFQLNENDFQQRLLSMNCNEYFIEQFTKFYQQIAESNVIESALIKRSFIASNYNYYNHLRWRFEIKLSSKYCREKFQPNILLNFFVKNSEQNQQMKRIQVNCSIADIIYIYKKITEIIESNNSFYCTKLLKNIKL</sequence>
<name>A0ABQ8J3B3_DERPT</name>
<evidence type="ECO:0000313" key="2">
    <source>
        <dbReference type="EMBL" id="KAH9416850.1"/>
    </source>
</evidence>
<keyword evidence="3" id="KW-1185">Reference proteome</keyword>
<organism evidence="2 3">
    <name type="scientific">Dermatophagoides pteronyssinus</name>
    <name type="common">European house dust mite</name>
    <dbReference type="NCBI Taxonomy" id="6956"/>
    <lineage>
        <taxon>Eukaryota</taxon>
        <taxon>Metazoa</taxon>
        <taxon>Ecdysozoa</taxon>
        <taxon>Arthropoda</taxon>
        <taxon>Chelicerata</taxon>
        <taxon>Arachnida</taxon>
        <taxon>Acari</taxon>
        <taxon>Acariformes</taxon>
        <taxon>Sarcoptiformes</taxon>
        <taxon>Astigmata</taxon>
        <taxon>Psoroptidia</taxon>
        <taxon>Analgoidea</taxon>
        <taxon>Pyroglyphidae</taxon>
        <taxon>Dermatophagoidinae</taxon>
        <taxon>Dermatophagoides</taxon>
    </lineage>
</organism>
<dbReference type="PANTHER" id="PTHR15857:SF0">
    <property type="entry name" value="COMM DOMAIN-CONTAINING PROTEIN 2"/>
    <property type="match status" value="1"/>
</dbReference>
<dbReference type="PROSITE" id="PS51269">
    <property type="entry name" value="COMM"/>
    <property type="match status" value="1"/>
</dbReference>
<comment type="caution">
    <text evidence="2">The sequence shown here is derived from an EMBL/GenBank/DDBJ whole genome shotgun (WGS) entry which is preliminary data.</text>
</comment>
<evidence type="ECO:0000259" key="1">
    <source>
        <dbReference type="PROSITE" id="PS51269"/>
    </source>
</evidence>
<dbReference type="EMBL" id="NJHN03000086">
    <property type="protein sequence ID" value="KAH9416850.1"/>
    <property type="molecule type" value="Genomic_DNA"/>
</dbReference>